<gene>
    <name evidence="2" type="ORF">HK107_05660</name>
</gene>
<evidence type="ECO:0008006" key="4">
    <source>
        <dbReference type="Google" id="ProtNLM"/>
    </source>
</evidence>
<organism evidence="2 3">
    <name type="scientific">Parvularcula mediterranea</name>
    <dbReference type="NCBI Taxonomy" id="2732508"/>
    <lineage>
        <taxon>Bacteria</taxon>
        <taxon>Pseudomonadati</taxon>
        <taxon>Pseudomonadota</taxon>
        <taxon>Alphaproteobacteria</taxon>
        <taxon>Parvularculales</taxon>
        <taxon>Parvularculaceae</taxon>
        <taxon>Parvularcula</taxon>
    </lineage>
</organism>
<dbReference type="EMBL" id="JABFCX010000002">
    <property type="protein sequence ID" value="NNU15806.1"/>
    <property type="molecule type" value="Genomic_DNA"/>
</dbReference>
<evidence type="ECO:0000256" key="1">
    <source>
        <dbReference type="SAM" id="SignalP"/>
    </source>
</evidence>
<accession>A0A7Y3RLL9</accession>
<name>A0A7Y3RLL9_9PROT</name>
<dbReference type="Proteomes" id="UP000536835">
    <property type="component" value="Unassembled WGS sequence"/>
</dbReference>
<sequence length="171" mass="18667">MSRLAVFSLAALALASCAEELLVAPSAPGLEGALTDGRWEHRQRTAATFWPPTVGETRFSEMIDFTCVEGAKGQVRVVITGDTEKTGLWIAGERMSEKTVVVETARGSTDLAFSAGELMLPFRVVRTDADWLQPLKTPGTRVAINAYGDRIYRFDVTEKLSRTLSRCGSPQ</sequence>
<keyword evidence="1" id="KW-0732">Signal</keyword>
<reference evidence="2 3" key="1">
    <citation type="submission" date="2020-05" db="EMBL/GenBank/DDBJ databases">
        <title>Parvularcula mediterraneae sp. nov., isolated from polypropylene straw from shallow seawater of the seashore of Laganas in Zakynthos island, Greece.</title>
        <authorList>
            <person name="Szabo I."/>
            <person name="Al-Omari J."/>
            <person name="Rado J."/>
            <person name="Szerdahelyi G.S."/>
        </authorList>
    </citation>
    <scope>NUCLEOTIDE SEQUENCE [LARGE SCALE GENOMIC DNA]</scope>
    <source>
        <strain evidence="2 3">ZS-1/3</strain>
    </source>
</reference>
<protein>
    <recommendedName>
        <fullName evidence="4">Lipoprotein</fullName>
    </recommendedName>
</protein>
<dbReference type="RefSeq" id="WP_173197534.1">
    <property type="nucleotide sequence ID" value="NZ_JABFCX010000002.1"/>
</dbReference>
<dbReference type="PROSITE" id="PS51257">
    <property type="entry name" value="PROKAR_LIPOPROTEIN"/>
    <property type="match status" value="1"/>
</dbReference>
<evidence type="ECO:0000313" key="3">
    <source>
        <dbReference type="Proteomes" id="UP000536835"/>
    </source>
</evidence>
<feature type="signal peptide" evidence="1">
    <location>
        <begin position="1"/>
        <end position="18"/>
    </location>
</feature>
<comment type="caution">
    <text evidence="2">The sequence shown here is derived from an EMBL/GenBank/DDBJ whole genome shotgun (WGS) entry which is preliminary data.</text>
</comment>
<proteinExistence type="predicted"/>
<evidence type="ECO:0000313" key="2">
    <source>
        <dbReference type="EMBL" id="NNU15806.1"/>
    </source>
</evidence>
<keyword evidence="3" id="KW-1185">Reference proteome</keyword>
<dbReference type="AlphaFoldDB" id="A0A7Y3RLL9"/>
<feature type="chain" id="PRO_5031015176" description="Lipoprotein" evidence="1">
    <location>
        <begin position="19"/>
        <end position="171"/>
    </location>
</feature>